<dbReference type="InterPro" id="IPR040506">
    <property type="entry name" value="RACo_linker"/>
</dbReference>
<dbReference type="GeneID" id="25406222"/>
<dbReference type="PROSITE" id="PS51085">
    <property type="entry name" value="2FE2S_FER_2"/>
    <property type="match status" value="1"/>
</dbReference>
<dbReference type="Pfam" id="PF00111">
    <property type="entry name" value="Fer2"/>
    <property type="match status" value="1"/>
</dbReference>
<evidence type="ECO:0000259" key="1">
    <source>
        <dbReference type="PROSITE" id="PS51085"/>
    </source>
</evidence>
<dbReference type="Gene3D" id="3.30.420.480">
    <property type="entry name" value="Domain of unknown function (DUF4445)"/>
    <property type="match status" value="1"/>
</dbReference>
<keyword evidence="2" id="KW-0808">Transferase</keyword>
<dbReference type="Pfam" id="PF14574">
    <property type="entry name" value="RACo_C_ter"/>
    <property type="match status" value="1"/>
</dbReference>
<dbReference type="InterPro" id="IPR036010">
    <property type="entry name" value="2Fe-2S_ferredoxin-like_sf"/>
</dbReference>
<dbReference type="InterPro" id="IPR042259">
    <property type="entry name" value="Raco-like_middle_sf"/>
</dbReference>
<name>A0A3G1A6N3_9CREN</name>
<evidence type="ECO:0000313" key="2">
    <source>
        <dbReference type="EMBL" id="AJB41843.1"/>
    </source>
</evidence>
<dbReference type="GO" id="GO:0008168">
    <property type="term" value="F:methyltransferase activity"/>
    <property type="evidence" value="ECO:0007669"/>
    <property type="project" value="UniProtKB-KW"/>
</dbReference>
<dbReference type="Gene3D" id="3.10.20.30">
    <property type="match status" value="1"/>
</dbReference>
<dbReference type="PANTHER" id="PTHR42895">
    <property type="entry name" value="IRON-SULFUR CLUSTER-BINDING PROTEIN-RELATED"/>
    <property type="match status" value="1"/>
</dbReference>
<keyword evidence="2" id="KW-0489">Methyltransferase</keyword>
<dbReference type="RefSeq" id="WP_052886751.1">
    <property type="nucleotide sequence ID" value="NZ_CP007493.1"/>
</dbReference>
<protein>
    <submittedName>
        <fullName evidence="2">Methyltransferase corrinoid activation protein</fullName>
    </submittedName>
</protein>
<evidence type="ECO:0000313" key="3">
    <source>
        <dbReference type="Proteomes" id="UP000266720"/>
    </source>
</evidence>
<dbReference type="KEGG" id="tcb:TCARB_0791"/>
<dbReference type="SUPFAM" id="SSF54292">
    <property type="entry name" value="2Fe-2S ferredoxin-like"/>
    <property type="match status" value="1"/>
</dbReference>
<gene>
    <name evidence="2" type="ORF">TCARB_0791</name>
</gene>
<dbReference type="Pfam" id="PF17650">
    <property type="entry name" value="RACo_linker"/>
    <property type="match status" value="1"/>
</dbReference>
<dbReference type="GO" id="GO:0032259">
    <property type="term" value="P:methylation"/>
    <property type="evidence" value="ECO:0007669"/>
    <property type="project" value="UniProtKB-KW"/>
</dbReference>
<dbReference type="SUPFAM" id="SSF53067">
    <property type="entry name" value="Actin-like ATPase domain"/>
    <property type="match status" value="1"/>
</dbReference>
<accession>A0A3G1A6N3</accession>
<sequence>MAKIILEPEGKRIPAHRGQTLLQVLSDSGVILESLCGGFGACGKDKVLIVRGQESLNPLTRSEEKFLTLDEARKGYRLACQARIIEDWDIVVFVPPESRAKPTQRKVVSEGYMRNVKLDPLVKRIKVVLRAPSLEDPRSDYERLVDTLRKMLETNDVKASLDVLREIPDKARNSNWSLSLVLWGNEIVSIEETTSQRPVYGLAVDIGTSKIVVHLVNLENGKIERVAFAENPQLSYGEDIMSRMSYANIGPENLQRLHRLLIDAINSLIEKVVSEAGVSSEDIYEAVIVGNTAMHHFFLGLPTRYLSSSPFTPVITRSYSLEAREAGLKINRRGKVTVLPVIAGYVGADAVADALSTGLIEKRENVLLVDIGTNTEIFAGNTEDFVTCSTPSGPALEGGHITFGMKAVDGAIERVTIDEGGDVEYRTINNAPPSGICGSGIIDAVAQLFLRGIIDKRGKFVEGSATERLIRDEKGRGYVIAWSDETSIGKNIVLWEKDISEFLLAKAAIYAGISIAIKRRKLDPENLSEVLIAGSFGYYIDPFHAKVVGMIPDVELEKIKFVGNTAIAGADLALLSRKAREEAEIIAKRARYFELSLDPLFNKEFAYALQLPHRELERFPSIAEIVARKDL</sequence>
<dbReference type="InterPro" id="IPR012675">
    <property type="entry name" value="Beta-grasp_dom_sf"/>
</dbReference>
<dbReference type="Proteomes" id="UP000266720">
    <property type="component" value="Chromosome"/>
</dbReference>
<dbReference type="AlphaFoldDB" id="A0A3G1A6N3"/>
<dbReference type="GO" id="GO:0051536">
    <property type="term" value="F:iron-sulfur cluster binding"/>
    <property type="evidence" value="ECO:0007669"/>
    <property type="project" value="InterPro"/>
</dbReference>
<dbReference type="Pfam" id="PF17651">
    <property type="entry name" value="Raco_middle"/>
    <property type="match status" value="1"/>
</dbReference>
<proteinExistence type="predicted"/>
<dbReference type="InterPro" id="IPR027980">
    <property type="entry name" value="RACo_C"/>
</dbReference>
<dbReference type="Gene3D" id="3.10.20.880">
    <property type="match status" value="1"/>
</dbReference>
<dbReference type="InterPro" id="IPR001041">
    <property type="entry name" value="2Fe-2S_ferredoxin-type"/>
</dbReference>
<reference evidence="3" key="1">
    <citation type="book" date="2010" name="EXTREMOPHILES" publisher="0:0-0">
        <title>Complete genome sequences of ten hyperthermophilic archaea reveal their metabolic capabilities and possible ecological roles.</title>
        <editorList>
            <person name="?"/>
        </editorList>
        <authorList>
            <person name="Ravin N.V."/>
            <person name="Mardanov A.V."/>
            <person name="Bonch-Osmolovskaya E.A."/>
            <person name="Skryabin K.G."/>
        </authorList>
    </citation>
    <scope>NUCLEOTIDE SEQUENCE [LARGE SCALE GENOMIC DNA]</scope>
    <source>
        <strain evidence="3">1505</strain>
    </source>
</reference>
<dbReference type="CDD" id="cd00207">
    <property type="entry name" value="fer2"/>
    <property type="match status" value="1"/>
</dbReference>
<dbReference type="EMBL" id="CP007493">
    <property type="protein sequence ID" value="AJB41843.1"/>
    <property type="molecule type" value="Genomic_DNA"/>
</dbReference>
<feature type="domain" description="2Fe-2S ferredoxin-type" evidence="1">
    <location>
        <begin position="2"/>
        <end position="98"/>
    </location>
</feature>
<dbReference type="InterPro" id="IPR041414">
    <property type="entry name" value="Raco-like_middle"/>
</dbReference>
<organism evidence="2 3">
    <name type="scientific">Thermofilum adornatum 1505</name>
    <dbReference type="NCBI Taxonomy" id="697581"/>
    <lineage>
        <taxon>Archaea</taxon>
        <taxon>Thermoproteota</taxon>
        <taxon>Thermoprotei</taxon>
        <taxon>Thermofilales</taxon>
        <taxon>Thermofilaceae</taxon>
        <taxon>Thermofilum</taxon>
    </lineage>
</organism>
<dbReference type="STRING" id="697581.TCARB_0791"/>
<dbReference type="InterPro" id="IPR052911">
    <property type="entry name" value="Corrinoid_activation_enz"/>
</dbReference>
<dbReference type="PANTHER" id="PTHR42895:SF2">
    <property type="entry name" value="IRON-SULFUR CLUSTER PROTEIN"/>
    <property type="match status" value="1"/>
</dbReference>
<dbReference type="InterPro" id="IPR043129">
    <property type="entry name" value="ATPase_NBD"/>
</dbReference>